<comment type="caution">
    <text evidence="1">The sequence shown here is derived from an EMBL/GenBank/DDBJ whole genome shotgun (WGS) entry which is preliminary data.</text>
</comment>
<dbReference type="InterPro" id="IPR051468">
    <property type="entry name" value="Fungal_SecMetab_SDRs"/>
</dbReference>
<dbReference type="RefSeq" id="WP_159806692.1">
    <property type="nucleotide sequence ID" value="NZ_BLJE01000002.1"/>
</dbReference>
<dbReference type="PRINTS" id="PR00081">
    <property type="entry name" value="GDHRDH"/>
</dbReference>
<dbReference type="SUPFAM" id="SSF51735">
    <property type="entry name" value="NAD(P)-binding Rossmann-fold domains"/>
    <property type="match status" value="1"/>
</dbReference>
<dbReference type="PANTHER" id="PTHR43544">
    <property type="entry name" value="SHORT-CHAIN DEHYDROGENASE/REDUCTASE"/>
    <property type="match status" value="1"/>
</dbReference>
<gene>
    <name evidence="1" type="ORF">KIN_21350</name>
</gene>
<dbReference type="PANTHER" id="PTHR43544:SF12">
    <property type="entry name" value="NAD(P)-BINDING ROSSMANN-FOLD SUPERFAMILY PROTEIN"/>
    <property type="match status" value="1"/>
</dbReference>
<accession>A0A6N6JFD4</accession>
<proteinExistence type="predicted"/>
<dbReference type="GO" id="GO:0005737">
    <property type="term" value="C:cytoplasm"/>
    <property type="evidence" value="ECO:0007669"/>
    <property type="project" value="TreeGrafter"/>
</dbReference>
<dbReference type="Pfam" id="PF00106">
    <property type="entry name" value="adh_short"/>
    <property type="match status" value="1"/>
</dbReference>
<dbReference type="GO" id="GO:0016491">
    <property type="term" value="F:oxidoreductase activity"/>
    <property type="evidence" value="ECO:0007669"/>
    <property type="project" value="TreeGrafter"/>
</dbReference>
<dbReference type="AlphaFoldDB" id="A0A6N6JFD4"/>
<sequence>MTQTLIIGASGGIGSALAEASRARGDKVTTLSRSADGLDVTDEHSIKAALTSLDGPFDLILVATGALEIDGHKPEKTIKSLAPDALLGQFKTNAMGPALVLKHALPLMPKDKRCVFAALSARVGSIGDNQIGGWYSYRTAKAALNQLIHGAAVEIRRSHKQSICVCLHPGTVETPFTEKYAERHKTVPAATAAENLLQVTENLTSDQTGGFFDYAGKEIVW</sequence>
<name>A0A6N6JFD4_9RHOB</name>
<protein>
    <submittedName>
        <fullName evidence="1">SDR family oxidoreductase</fullName>
    </submittedName>
</protein>
<dbReference type="Proteomes" id="UP000436822">
    <property type="component" value="Unassembled WGS sequence"/>
</dbReference>
<evidence type="ECO:0000313" key="2">
    <source>
        <dbReference type="Proteomes" id="UP000436822"/>
    </source>
</evidence>
<dbReference type="OrthoDB" id="9785826at2"/>
<evidence type="ECO:0000313" key="1">
    <source>
        <dbReference type="EMBL" id="GFE65061.1"/>
    </source>
</evidence>
<dbReference type="InterPro" id="IPR002347">
    <property type="entry name" value="SDR_fam"/>
</dbReference>
<organism evidence="1 2">
    <name type="scientific">Litoreibacter roseus</name>
    <dbReference type="NCBI Taxonomy" id="2601869"/>
    <lineage>
        <taxon>Bacteria</taxon>
        <taxon>Pseudomonadati</taxon>
        <taxon>Pseudomonadota</taxon>
        <taxon>Alphaproteobacteria</taxon>
        <taxon>Rhodobacterales</taxon>
        <taxon>Roseobacteraceae</taxon>
        <taxon>Litoreibacter</taxon>
    </lineage>
</organism>
<reference evidence="1 2" key="1">
    <citation type="submission" date="2019-12" db="EMBL/GenBank/DDBJ databases">
        <title>Litoreibacter badius sp. nov., a novel bacteriochlorophyll a-containing bacterium in the genus Litoreibacter.</title>
        <authorList>
            <person name="Kanamuro M."/>
            <person name="Takabe Y."/>
            <person name="Mori K."/>
            <person name="Takaichi S."/>
            <person name="Hanada S."/>
        </authorList>
    </citation>
    <scope>NUCLEOTIDE SEQUENCE [LARGE SCALE GENOMIC DNA]</scope>
    <source>
        <strain evidence="1 2">K6</strain>
    </source>
</reference>
<dbReference type="InterPro" id="IPR036291">
    <property type="entry name" value="NAD(P)-bd_dom_sf"/>
</dbReference>
<dbReference type="EMBL" id="BLJE01000002">
    <property type="protein sequence ID" value="GFE65061.1"/>
    <property type="molecule type" value="Genomic_DNA"/>
</dbReference>
<dbReference type="Gene3D" id="3.40.50.720">
    <property type="entry name" value="NAD(P)-binding Rossmann-like Domain"/>
    <property type="match status" value="1"/>
</dbReference>
<keyword evidence="2" id="KW-1185">Reference proteome</keyword>